<dbReference type="InterPro" id="IPR036034">
    <property type="entry name" value="PDZ_sf"/>
</dbReference>
<feature type="region of interest" description="Disordered" evidence="1">
    <location>
        <begin position="1"/>
        <end position="50"/>
    </location>
</feature>
<proteinExistence type="predicted"/>
<dbReference type="EMBL" id="LSYV01000013">
    <property type="protein sequence ID" value="KXZ51404.1"/>
    <property type="molecule type" value="Genomic_DNA"/>
</dbReference>
<dbReference type="AlphaFoldDB" id="A0A150GNM3"/>
<evidence type="ECO:0008006" key="4">
    <source>
        <dbReference type="Google" id="ProtNLM"/>
    </source>
</evidence>
<evidence type="ECO:0000256" key="1">
    <source>
        <dbReference type="SAM" id="MobiDB-lite"/>
    </source>
</evidence>
<reference evidence="3" key="1">
    <citation type="journal article" date="2016" name="Nat. Commun.">
        <title>The Gonium pectorale genome demonstrates co-option of cell cycle regulation during the evolution of multicellularity.</title>
        <authorList>
            <person name="Hanschen E.R."/>
            <person name="Marriage T.N."/>
            <person name="Ferris P.J."/>
            <person name="Hamaji T."/>
            <person name="Toyoda A."/>
            <person name="Fujiyama A."/>
            <person name="Neme R."/>
            <person name="Noguchi H."/>
            <person name="Minakuchi Y."/>
            <person name="Suzuki M."/>
            <person name="Kawai-Toyooka H."/>
            <person name="Smith D.R."/>
            <person name="Sparks H."/>
            <person name="Anderson J."/>
            <person name="Bakaric R."/>
            <person name="Luria V."/>
            <person name="Karger A."/>
            <person name="Kirschner M.W."/>
            <person name="Durand P.M."/>
            <person name="Michod R.E."/>
            <person name="Nozaki H."/>
            <person name="Olson B.J."/>
        </authorList>
    </citation>
    <scope>NUCLEOTIDE SEQUENCE [LARGE SCALE GENOMIC DNA]</scope>
    <source>
        <strain evidence="3">NIES-2863</strain>
    </source>
</reference>
<evidence type="ECO:0000313" key="2">
    <source>
        <dbReference type="EMBL" id="KXZ51404.1"/>
    </source>
</evidence>
<comment type="caution">
    <text evidence="2">The sequence shown here is derived from an EMBL/GenBank/DDBJ whole genome shotgun (WGS) entry which is preliminary data.</text>
</comment>
<dbReference type="CDD" id="cd00136">
    <property type="entry name" value="PDZ_canonical"/>
    <property type="match status" value="1"/>
</dbReference>
<dbReference type="SUPFAM" id="SSF50156">
    <property type="entry name" value="PDZ domain-like"/>
    <property type="match status" value="1"/>
</dbReference>
<keyword evidence="3" id="KW-1185">Reference proteome</keyword>
<dbReference type="Proteomes" id="UP000075714">
    <property type="component" value="Unassembled WGS sequence"/>
</dbReference>
<name>A0A150GNM3_GONPE</name>
<gene>
    <name evidence="2" type="ORF">GPECTOR_12g366</name>
</gene>
<protein>
    <recommendedName>
        <fullName evidence="4">PDZ domain-containing protein</fullName>
    </recommendedName>
</protein>
<feature type="compositionally biased region" description="Low complexity" evidence="1">
    <location>
        <begin position="41"/>
        <end position="50"/>
    </location>
</feature>
<dbReference type="OrthoDB" id="273181at2759"/>
<sequence length="171" mass="18067">MSLLQAGSFRGRVTPRAPAEAMRSPRPALPLRTPATPRASAEAGGAAPPEAAEGGLVRLTLRKPIGVVFEQKSDGGPIYVAEVVEGGAAASTGRVAPGDILSKCSAVVLKAGKEGQYEAEGYGQRPYDNWEVIEYDCEGKDFKTAMTALRSNNERWGKKDITLVLRKPAAA</sequence>
<organism evidence="2 3">
    <name type="scientific">Gonium pectorale</name>
    <name type="common">Green alga</name>
    <dbReference type="NCBI Taxonomy" id="33097"/>
    <lineage>
        <taxon>Eukaryota</taxon>
        <taxon>Viridiplantae</taxon>
        <taxon>Chlorophyta</taxon>
        <taxon>core chlorophytes</taxon>
        <taxon>Chlorophyceae</taxon>
        <taxon>CS clade</taxon>
        <taxon>Chlamydomonadales</taxon>
        <taxon>Volvocaceae</taxon>
        <taxon>Gonium</taxon>
    </lineage>
</organism>
<dbReference type="Gene3D" id="2.30.42.10">
    <property type="match status" value="1"/>
</dbReference>
<accession>A0A150GNM3</accession>
<evidence type="ECO:0000313" key="3">
    <source>
        <dbReference type="Proteomes" id="UP000075714"/>
    </source>
</evidence>